<proteinExistence type="predicted"/>
<sequence>MTGNTHPAARSWAVERWGETGAPTVITKAAEGSSIVNDLDSTSTSGLLDRELFQSVREGAILFKLRGVRRTGWRVRSILTGGTISTWVREGTPIPVHKATFDNAGLLPHKIGAITVATEASLEAAPGIEAQLFSDLSRAVVDTLDRDFLDPTNSGVVGVTPPSITNGVSAIAATSDPAADLAALVEGFDGDLLGAFLIMPPSVAVKLAATGDFPDLGARGGETIGLPTLVSRSAPMEHVILVDPGGIMAAFDEQILLETGREGTLEMDTEPTNDAVTPTAANLTSLWMANSVGFRAIGHFAWAKARPGGVAMLQGGSSDWLDIAGVS</sequence>
<name>A0A9X1U4R3_9SPHN</name>
<protein>
    <submittedName>
        <fullName evidence="1">Phage major capsid protein</fullName>
    </submittedName>
</protein>
<organism evidence="1 2">
    <name type="scientific">Sphingomonas cremea</name>
    <dbReference type="NCBI Taxonomy" id="2904799"/>
    <lineage>
        <taxon>Bacteria</taxon>
        <taxon>Pseudomonadati</taxon>
        <taxon>Pseudomonadota</taxon>
        <taxon>Alphaproteobacteria</taxon>
        <taxon>Sphingomonadales</taxon>
        <taxon>Sphingomonadaceae</taxon>
        <taxon>Sphingomonas</taxon>
    </lineage>
</organism>
<dbReference type="RefSeq" id="WP_235066899.1">
    <property type="nucleotide sequence ID" value="NZ_JAKFGM010000001.1"/>
</dbReference>
<dbReference type="EMBL" id="JAKFGM010000001">
    <property type="protein sequence ID" value="MCF2514436.1"/>
    <property type="molecule type" value="Genomic_DNA"/>
</dbReference>
<evidence type="ECO:0000313" key="2">
    <source>
        <dbReference type="Proteomes" id="UP001139410"/>
    </source>
</evidence>
<comment type="caution">
    <text evidence="1">The sequence shown here is derived from an EMBL/GenBank/DDBJ whole genome shotgun (WGS) entry which is preliminary data.</text>
</comment>
<gene>
    <name evidence="1" type="ORF">LVY65_05065</name>
</gene>
<evidence type="ECO:0000313" key="1">
    <source>
        <dbReference type="EMBL" id="MCF2514436.1"/>
    </source>
</evidence>
<dbReference type="AlphaFoldDB" id="A0A9X1U4R3"/>
<dbReference type="SUPFAM" id="SSF56563">
    <property type="entry name" value="Major capsid protein gp5"/>
    <property type="match status" value="1"/>
</dbReference>
<reference evidence="1" key="1">
    <citation type="submission" date="2022-01" db="EMBL/GenBank/DDBJ databases">
        <authorList>
            <person name="Jo J.-H."/>
            <person name="Im W.-T."/>
        </authorList>
    </citation>
    <scope>NUCLEOTIDE SEQUENCE</scope>
    <source>
        <strain evidence="1">G124</strain>
    </source>
</reference>
<keyword evidence="2" id="KW-1185">Reference proteome</keyword>
<dbReference type="Proteomes" id="UP001139410">
    <property type="component" value="Unassembled WGS sequence"/>
</dbReference>
<accession>A0A9X1U4R3</accession>